<name>A0A6N6NN38_9ACTN</name>
<feature type="domain" description="Dinitrogenase iron-molybdenum cofactor biosynthesis" evidence="1">
    <location>
        <begin position="11"/>
        <end position="96"/>
    </location>
</feature>
<evidence type="ECO:0000313" key="3">
    <source>
        <dbReference type="Proteomes" id="UP000468668"/>
    </source>
</evidence>
<evidence type="ECO:0000313" key="2">
    <source>
        <dbReference type="EMBL" id="KAB1641807.1"/>
    </source>
</evidence>
<dbReference type="InterPro" id="IPR003731">
    <property type="entry name" value="Di-Nase_FeMo-co_biosynth"/>
</dbReference>
<dbReference type="PANTHER" id="PTHR42983:SF1">
    <property type="entry name" value="IRON-MOLYBDENUM PROTEIN"/>
    <property type="match status" value="1"/>
</dbReference>
<reference evidence="2 3" key="1">
    <citation type="submission" date="2019-09" db="EMBL/GenBank/DDBJ databases">
        <title>Whole genome shotgun sequencing (WGS) of Ellagibacter isourolithinifaciens DSM 104140(T) and Adlercreutzia muris DSM 29508(T).</title>
        <authorList>
            <person name="Stoll D.A."/>
            <person name="Danylec N."/>
            <person name="Huch M."/>
        </authorList>
    </citation>
    <scope>NUCLEOTIDE SEQUENCE [LARGE SCALE GENOMIC DNA]</scope>
    <source>
        <strain evidence="2 3">DSM 104140</strain>
    </source>
</reference>
<dbReference type="RefSeq" id="WP_158048975.1">
    <property type="nucleotide sequence ID" value="NZ_DBEYPV010000138.1"/>
</dbReference>
<dbReference type="GeneID" id="98657377"/>
<evidence type="ECO:0000259" key="1">
    <source>
        <dbReference type="Pfam" id="PF02579"/>
    </source>
</evidence>
<dbReference type="InterPro" id="IPR036105">
    <property type="entry name" value="DiNase_FeMo-co_biosyn_sf"/>
</dbReference>
<organism evidence="2 3">
    <name type="scientific">Ellagibacter isourolithinifaciens</name>
    <dbReference type="NCBI Taxonomy" id="2137581"/>
    <lineage>
        <taxon>Bacteria</taxon>
        <taxon>Bacillati</taxon>
        <taxon>Actinomycetota</taxon>
        <taxon>Coriobacteriia</taxon>
        <taxon>Eggerthellales</taxon>
        <taxon>Eggerthellaceae</taxon>
        <taxon>Ellagibacter</taxon>
    </lineage>
</organism>
<keyword evidence="3" id="KW-1185">Reference proteome</keyword>
<dbReference type="Gene3D" id="3.30.420.130">
    <property type="entry name" value="Dinitrogenase iron-molybdenum cofactor biosynthesis domain"/>
    <property type="match status" value="1"/>
</dbReference>
<comment type="caution">
    <text evidence="2">The sequence shown here is derived from an EMBL/GenBank/DDBJ whole genome shotgun (WGS) entry which is preliminary data.</text>
</comment>
<gene>
    <name evidence="2" type="ORF">F8C90_03035</name>
</gene>
<dbReference type="EMBL" id="WAJR01000004">
    <property type="protein sequence ID" value="KAB1641807.1"/>
    <property type="molecule type" value="Genomic_DNA"/>
</dbReference>
<dbReference type="Proteomes" id="UP000468668">
    <property type="component" value="Unassembled WGS sequence"/>
</dbReference>
<dbReference type="OrthoDB" id="280278at2"/>
<accession>A0A6N6NN38</accession>
<dbReference type="AlphaFoldDB" id="A0A6N6NN38"/>
<proteinExistence type="predicted"/>
<protein>
    <recommendedName>
        <fullName evidence="1">Dinitrogenase iron-molybdenum cofactor biosynthesis domain-containing protein</fullName>
    </recommendedName>
</protein>
<sequence length="137" mass="14612">MIIIVACEGLGVSPHAVHCASFMCYTVERGIIADCRNLPNPGLSAEDTAQMFIDLGVSTIITGGIDYDFANMLCHAGIEVVAGVEGSAREVLEAYINHTLIGADELCHTLAFNNDEEEAEVDDAFAKLEANFFTANA</sequence>
<dbReference type="Pfam" id="PF02579">
    <property type="entry name" value="Nitro_FeMo-Co"/>
    <property type="match status" value="1"/>
</dbReference>
<dbReference type="PANTHER" id="PTHR42983">
    <property type="entry name" value="DINITROGENASE IRON-MOLYBDENUM COFACTOR PROTEIN-RELATED"/>
    <property type="match status" value="1"/>
</dbReference>
<dbReference type="SUPFAM" id="SSF53146">
    <property type="entry name" value="Nitrogenase accessory factor-like"/>
    <property type="match status" value="1"/>
</dbReference>